<evidence type="ECO:0000259" key="5">
    <source>
        <dbReference type="PROSITE" id="PS50977"/>
    </source>
</evidence>
<dbReference type="Proteomes" id="UP000646749">
    <property type="component" value="Unassembled WGS sequence"/>
</dbReference>
<comment type="caution">
    <text evidence="6">The sequence shown here is derived from an EMBL/GenBank/DDBJ whole genome shotgun (WGS) entry which is preliminary data.</text>
</comment>
<dbReference type="RefSeq" id="WP_203867560.1">
    <property type="nucleotide sequence ID" value="NZ_BONW01000019.1"/>
</dbReference>
<dbReference type="EMBL" id="BONW01000019">
    <property type="protein sequence ID" value="GIG89049.1"/>
    <property type="molecule type" value="Genomic_DNA"/>
</dbReference>
<reference evidence="6 7" key="1">
    <citation type="submission" date="2021-01" db="EMBL/GenBank/DDBJ databases">
        <title>Whole genome shotgun sequence of Plantactinospora endophytica NBRC 110450.</title>
        <authorList>
            <person name="Komaki H."/>
            <person name="Tamura T."/>
        </authorList>
    </citation>
    <scope>NUCLEOTIDE SEQUENCE [LARGE SCALE GENOMIC DNA]</scope>
    <source>
        <strain evidence="6 7">NBRC 110450</strain>
    </source>
</reference>
<accession>A0ABQ4E2W8</accession>
<dbReference type="InterPro" id="IPR050109">
    <property type="entry name" value="HTH-type_TetR-like_transc_reg"/>
</dbReference>
<feature type="domain" description="HTH tetR-type" evidence="5">
    <location>
        <begin position="5"/>
        <end position="65"/>
    </location>
</feature>
<proteinExistence type="predicted"/>
<evidence type="ECO:0000256" key="1">
    <source>
        <dbReference type="ARBA" id="ARBA00023015"/>
    </source>
</evidence>
<protein>
    <recommendedName>
        <fullName evidence="5">HTH tetR-type domain-containing protein</fullName>
    </recommendedName>
</protein>
<gene>
    <name evidence="6" type="ORF">Pen02_39850</name>
</gene>
<evidence type="ECO:0000313" key="7">
    <source>
        <dbReference type="Proteomes" id="UP000646749"/>
    </source>
</evidence>
<dbReference type="PANTHER" id="PTHR30055:SF234">
    <property type="entry name" value="HTH-TYPE TRANSCRIPTIONAL REGULATOR BETI"/>
    <property type="match status" value="1"/>
</dbReference>
<evidence type="ECO:0000256" key="4">
    <source>
        <dbReference type="PROSITE-ProRule" id="PRU00335"/>
    </source>
</evidence>
<keyword evidence="1" id="KW-0805">Transcription regulation</keyword>
<dbReference type="InterPro" id="IPR009057">
    <property type="entry name" value="Homeodomain-like_sf"/>
</dbReference>
<name>A0ABQ4E2W8_9ACTN</name>
<evidence type="ECO:0000256" key="3">
    <source>
        <dbReference type="ARBA" id="ARBA00023163"/>
    </source>
</evidence>
<organism evidence="6 7">
    <name type="scientific">Plantactinospora endophytica</name>
    <dbReference type="NCBI Taxonomy" id="673535"/>
    <lineage>
        <taxon>Bacteria</taxon>
        <taxon>Bacillati</taxon>
        <taxon>Actinomycetota</taxon>
        <taxon>Actinomycetes</taxon>
        <taxon>Micromonosporales</taxon>
        <taxon>Micromonosporaceae</taxon>
        <taxon>Plantactinospora</taxon>
    </lineage>
</organism>
<evidence type="ECO:0000256" key="2">
    <source>
        <dbReference type="ARBA" id="ARBA00023125"/>
    </source>
</evidence>
<evidence type="ECO:0000313" key="6">
    <source>
        <dbReference type="EMBL" id="GIG89049.1"/>
    </source>
</evidence>
<keyword evidence="7" id="KW-1185">Reference proteome</keyword>
<dbReference type="InterPro" id="IPR001647">
    <property type="entry name" value="HTH_TetR"/>
</dbReference>
<dbReference type="PROSITE" id="PS50977">
    <property type="entry name" value="HTH_TETR_2"/>
    <property type="match status" value="1"/>
</dbReference>
<keyword evidence="3" id="KW-0804">Transcription</keyword>
<sequence length="194" mass="20839">MVRNSRTRDEILVVAARQFARMGFKGTSLHDIAVEVGCSKATLLYHFDSKEAILLALVAPAARDLAGLDARLDGLDAENAREAAIDGFVDLVLTYRREVALIYDDPAHLLEQPAFADIRPITARLVDAVAGRSTDPADQIAAEVLLAGISAIVIERTADHDGVLRPALLRVARRALRPEAGVPAAQSVPEADRS</sequence>
<dbReference type="PRINTS" id="PR00455">
    <property type="entry name" value="HTHTETR"/>
</dbReference>
<keyword evidence="2 4" id="KW-0238">DNA-binding</keyword>
<dbReference type="Pfam" id="PF00440">
    <property type="entry name" value="TetR_N"/>
    <property type="match status" value="1"/>
</dbReference>
<dbReference type="PANTHER" id="PTHR30055">
    <property type="entry name" value="HTH-TYPE TRANSCRIPTIONAL REGULATOR RUTR"/>
    <property type="match status" value="1"/>
</dbReference>
<dbReference type="SUPFAM" id="SSF46689">
    <property type="entry name" value="Homeodomain-like"/>
    <property type="match status" value="1"/>
</dbReference>
<dbReference type="Gene3D" id="1.10.357.10">
    <property type="entry name" value="Tetracycline Repressor, domain 2"/>
    <property type="match status" value="1"/>
</dbReference>
<feature type="DNA-binding region" description="H-T-H motif" evidence="4">
    <location>
        <begin position="28"/>
        <end position="47"/>
    </location>
</feature>